<dbReference type="PROSITE" id="PS51257">
    <property type="entry name" value="PROKAR_LIPOPROTEIN"/>
    <property type="match status" value="1"/>
</dbReference>
<dbReference type="VEuPathDB" id="FungiDB:BTJ68_01234"/>
<organism evidence="2 3">
    <name type="scientific">Hortaea werneckii</name>
    <name type="common">Black yeast</name>
    <name type="synonym">Cladosporium werneckii</name>
    <dbReference type="NCBI Taxonomy" id="91943"/>
    <lineage>
        <taxon>Eukaryota</taxon>
        <taxon>Fungi</taxon>
        <taxon>Dikarya</taxon>
        <taxon>Ascomycota</taxon>
        <taxon>Pezizomycotina</taxon>
        <taxon>Dothideomycetes</taxon>
        <taxon>Dothideomycetidae</taxon>
        <taxon>Mycosphaerellales</taxon>
        <taxon>Teratosphaeriaceae</taxon>
        <taxon>Hortaea</taxon>
    </lineage>
</organism>
<sequence length="447" mass="49610">MRVAMISSVQQTASAGCVASRRLRAKKVHQNMQAASNEVSAQLHHDLRHAVQSALATRRPLLHHLNADTSWLLQIPRPDSAVRNGARFYFNILLDPWLGGGQSDLASWFSQQWHVEKSAVGSVAQLEELAREMEILASGLRLGQGRKINTAIEAERGSDETFIDAVAVSHEFTDHCHKETLLEVHPDVPVFAISEAAKLIQSWHHFRTVITINNFGMEGETDWRSSSVPPLPDWIGISRLLQTDDVLNYHSALMIAFNNQHANYQSHQLHKSTPLPTTTPNTPATRKRHHAPIAPNEDEESAEAIIYTPHGISSGDLTLIPSASPPIHTLAFLHGLHNVRVSTATGRTALQSNLGAHNGLKAQRILNAKYWIGTHDGVKRGGGLVAWFLQRESLTLGDALEEERRRKRREGDARFTTQKNGDLDETVESFEGVNWVDLQNGESKVLV</sequence>
<feature type="compositionally biased region" description="Low complexity" evidence="1">
    <location>
        <begin position="273"/>
        <end position="284"/>
    </location>
</feature>
<protein>
    <submittedName>
        <fullName evidence="2">Uncharacterized protein</fullName>
    </submittedName>
</protein>
<evidence type="ECO:0000256" key="1">
    <source>
        <dbReference type="SAM" id="MobiDB-lite"/>
    </source>
</evidence>
<name>A0A3M7IWB2_HORWE</name>
<evidence type="ECO:0000313" key="3">
    <source>
        <dbReference type="Proteomes" id="UP000281677"/>
    </source>
</evidence>
<proteinExistence type="predicted"/>
<dbReference type="PANTHER" id="PTHR36142">
    <property type="entry name" value="METALLO-HYDROLASE/OXIDOREDUCTASE SUPERFAMILY PROTEIN"/>
    <property type="match status" value="1"/>
</dbReference>
<feature type="region of interest" description="Disordered" evidence="1">
    <location>
        <begin position="269"/>
        <end position="298"/>
    </location>
</feature>
<dbReference type="OrthoDB" id="9971601at2759"/>
<dbReference type="PANTHER" id="PTHR36142:SF2">
    <property type="entry name" value="METALLO-HYDROLASE_OXIDOREDUCTASE SUPERFAMILY PROTEIN"/>
    <property type="match status" value="1"/>
</dbReference>
<reference evidence="2 3" key="1">
    <citation type="journal article" date="2018" name="BMC Genomics">
        <title>Genomic evidence for intraspecific hybridization in a clonal and extremely halotolerant yeast.</title>
        <authorList>
            <person name="Gostincar C."/>
            <person name="Stajich J.E."/>
            <person name="Zupancic J."/>
            <person name="Zalar P."/>
            <person name="Gunde-Cimerman N."/>
        </authorList>
    </citation>
    <scope>NUCLEOTIDE SEQUENCE [LARGE SCALE GENOMIC DNA]</scope>
    <source>
        <strain evidence="2 3">EXF-120</strain>
    </source>
</reference>
<dbReference type="EMBL" id="QWIT01000160">
    <property type="protein sequence ID" value="RMZ29596.1"/>
    <property type="molecule type" value="Genomic_DNA"/>
</dbReference>
<dbReference type="AlphaFoldDB" id="A0A3M7IWB2"/>
<comment type="caution">
    <text evidence="2">The sequence shown here is derived from an EMBL/GenBank/DDBJ whole genome shotgun (WGS) entry which is preliminary data.</text>
</comment>
<evidence type="ECO:0000313" key="2">
    <source>
        <dbReference type="EMBL" id="RMZ29596.1"/>
    </source>
</evidence>
<gene>
    <name evidence="2" type="ORF">D0859_06309</name>
</gene>
<dbReference type="Proteomes" id="UP000281677">
    <property type="component" value="Unassembled WGS sequence"/>
</dbReference>
<dbReference type="Gene3D" id="3.60.15.10">
    <property type="entry name" value="Ribonuclease Z/Hydroxyacylglutathione hydrolase-like"/>
    <property type="match status" value="1"/>
</dbReference>
<accession>A0A3M7IWB2</accession>
<dbReference type="InterPro" id="IPR036866">
    <property type="entry name" value="RibonucZ/Hydroxyglut_hydro"/>
</dbReference>